<dbReference type="Gene3D" id="2.30.320.10">
    <property type="entry name" value="YwqG-like"/>
    <property type="match status" value="1"/>
</dbReference>
<dbReference type="InterPro" id="IPR035948">
    <property type="entry name" value="YwqG-like_sf"/>
</dbReference>
<name>A0ABW2WRM7_9ACTN</name>
<protein>
    <submittedName>
        <fullName evidence="1">DUF1963 domain-containing protein</fullName>
    </submittedName>
</protein>
<organism evidence="1 2">
    <name type="scientific">Streptomyces sanglieri</name>
    <dbReference type="NCBI Taxonomy" id="193460"/>
    <lineage>
        <taxon>Bacteria</taxon>
        <taxon>Bacillati</taxon>
        <taxon>Actinomycetota</taxon>
        <taxon>Actinomycetes</taxon>
        <taxon>Kitasatosporales</taxon>
        <taxon>Streptomycetaceae</taxon>
        <taxon>Streptomyces</taxon>
    </lineage>
</organism>
<sequence>MTWEFATTRFGGFPTAEEGETWPLCDSCADDLTFVAQVDHSRDGLHDRLPISFFTFFYCWNCRPWGRGSEGGGWLVRSYTALRRPKVLVHGAEPDFEERHAVPRLEKSLPDAVGMRLHCLELWDLVPGDSGSHEAWANWHIVDRAALGLTQERARAPHMRNAAVAIGGYPYWANGGDETPVCTKCTLPMELLLQIPPSELTDAMWGDVGTLYLFMCRMHTHQTGLRIQCT</sequence>
<dbReference type="Pfam" id="PF09234">
    <property type="entry name" value="DUF1963"/>
    <property type="match status" value="1"/>
</dbReference>
<accession>A0ABW2WRM7</accession>
<reference evidence="2" key="1">
    <citation type="journal article" date="2019" name="Int. J. Syst. Evol. Microbiol.">
        <title>The Global Catalogue of Microorganisms (GCM) 10K type strain sequencing project: providing services to taxonomists for standard genome sequencing and annotation.</title>
        <authorList>
            <consortium name="The Broad Institute Genomics Platform"/>
            <consortium name="The Broad Institute Genome Sequencing Center for Infectious Disease"/>
            <person name="Wu L."/>
            <person name="Ma J."/>
        </authorList>
    </citation>
    <scope>NUCLEOTIDE SEQUENCE [LARGE SCALE GENOMIC DNA]</scope>
    <source>
        <strain evidence="2">JCM 12607</strain>
    </source>
</reference>
<evidence type="ECO:0000313" key="2">
    <source>
        <dbReference type="Proteomes" id="UP001596915"/>
    </source>
</evidence>
<dbReference type="Proteomes" id="UP001596915">
    <property type="component" value="Unassembled WGS sequence"/>
</dbReference>
<dbReference type="SUPFAM" id="SSF103032">
    <property type="entry name" value="Hypothetical protein YwqG"/>
    <property type="match status" value="1"/>
</dbReference>
<keyword evidence="2" id="KW-1185">Reference proteome</keyword>
<gene>
    <name evidence="1" type="ORF">ACFQ2K_07055</name>
</gene>
<dbReference type="EMBL" id="JBHTGL010000008">
    <property type="protein sequence ID" value="MFD0622620.1"/>
    <property type="molecule type" value="Genomic_DNA"/>
</dbReference>
<proteinExistence type="predicted"/>
<dbReference type="InterPro" id="IPR015315">
    <property type="entry name" value="DUF1963"/>
</dbReference>
<evidence type="ECO:0000313" key="1">
    <source>
        <dbReference type="EMBL" id="MFD0622620.1"/>
    </source>
</evidence>
<comment type="caution">
    <text evidence="1">The sequence shown here is derived from an EMBL/GenBank/DDBJ whole genome shotgun (WGS) entry which is preliminary data.</text>
</comment>